<feature type="transmembrane region" description="Helical" evidence="1">
    <location>
        <begin position="66"/>
        <end position="86"/>
    </location>
</feature>
<feature type="transmembrane region" description="Helical" evidence="1">
    <location>
        <begin position="92"/>
        <end position="114"/>
    </location>
</feature>
<evidence type="ECO:0000313" key="3">
    <source>
        <dbReference type="Proteomes" id="UP000192468"/>
    </source>
</evidence>
<dbReference type="InterPro" id="IPR037185">
    <property type="entry name" value="EmrE-like"/>
</dbReference>
<keyword evidence="1" id="KW-0812">Transmembrane</keyword>
<dbReference type="Proteomes" id="UP000192468">
    <property type="component" value="Unassembled WGS sequence"/>
</dbReference>
<dbReference type="Pfam" id="PF04657">
    <property type="entry name" value="DMT_YdcZ"/>
    <property type="match status" value="1"/>
</dbReference>
<keyword evidence="1" id="KW-0472">Membrane</keyword>
<dbReference type="STRING" id="1121291.SAMN02745134_02766"/>
<sequence>MLGFIVSILSGMCMSIQGVFNSRLGEKIGILETNVFVQGTAFLLSTAFLITSKKNNFKDIKNVSKLYLLGGVLAVIITYTVIKGISTLGTTYAISTILISQLITAAVIDAFGLFGTEKLQFGSNEIIGVIVMLAGIIIFKWKA</sequence>
<keyword evidence="1" id="KW-1133">Transmembrane helix</keyword>
<accession>A0A1W1XQY4</accession>
<reference evidence="2 3" key="1">
    <citation type="submission" date="2017-04" db="EMBL/GenBank/DDBJ databases">
        <authorList>
            <person name="Afonso C.L."/>
            <person name="Miller P.J."/>
            <person name="Scott M.A."/>
            <person name="Spackman E."/>
            <person name="Goraichik I."/>
            <person name="Dimitrov K.M."/>
            <person name="Suarez D.L."/>
            <person name="Swayne D.E."/>
        </authorList>
    </citation>
    <scope>NUCLEOTIDE SEQUENCE [LARGE SCALE GENOMIC DNA]</scope>
    <source>
        <strain evidence="2 3">DSM 12555</strain>
    </source>
</reference>
<keyword evidence="3" id="KW-1185">Reference proteome</keyword>
<dbReference type="SUPFAM" id="SSF103481">
    <property type="entry name" value="Multidrug resistance efflux transporter EmrE"/>
    <property type="match status" value="1"/>
</dbReference>
<feature type="transmembrane region" description="Helical" evidence="1">
    <location>
        <begin position="121"/>
        <end position="141"/>
    </location>
</feature>
<dbReference type="PANTHER" id="PTHR34821">
    <property type="entry name" value="INNER MEMBRANE PROTEIN YDCZ"/>
    <property type="match status" value="1"/>
</dbReference>
<protein>
    <submittedName>
        <fullName evidence="2">Transporter family-2 protein</fullName>
    </submittedName>
</protein>
<feature type="transmembrane region" description="Helical" evidence="1">
    <location>
        <begin position="28"/>
        <end position="50"/>
    </location>
</feature>
<organism evidence="2 3">
    <name type="scientific">Clostridium acidisoli DSM 12555</name>
    <dbReference type="NCBI Taxonomy" id="1121291"/>
    <lineage>
        <taxon>Bacteria</taxon>
        <taxon>Bacillati</taxon>
        <taxon>Bacillota</taxon>
        <taxon>Clostridia</taxon>
        <taxon>Eubacteriales</taxon>
        <taxon>Clostridiaceae</taxon>
        <taxon>Clostridium</taxon>
    </lineage>
</organism>
<evidence type="ECO:0000256" key="1">
    <source>
        <dbReference type="SAM" id="Phobius"/>
    </source>
</evidence>
<evidence type="ECO:0000313" key="2">
    <source>
        <dbReference type="EMBL" id="SMC26284.1"/>
    </source>
</evidence>
<name>A0A1W1XQY4_9CLOT</name>
<dbReference type="InterPro" id="IPR006750">
    <property type="entry name" value="YdcZ"/>
</dbReference>
<gene>
    <name evidence="2" type="ORF">SAMN02745134_02766</name>
</gene>
<proteinExistence type="predicted"/>
<dbReference type="RefSeq" id="WP_084116580.1">
    <property type="nucleotide sequence ID" value="NZ_FWXH01000012.1"/>
</dbReference>
<dbReference type="AlphaFoldDB" id="A0A1W1XQY4"/>
<dbReference type="GO" id="GO:0005886">
    <property type="term" value="C:plasma membrane"/>
    <property type="evidence" value="ECO:0007669"/>
    <property type="project" value="TreeGrafter"/>
</dbReference>
<dbReference type="EMBL" id="FWXH01000012">
    <property type="protein sequence ID" value="SMC26284.1"/>
    <property type="molecule type" value="Genomic_DNA"/>
</dbReference>
<dbReference type="OrthoDB" id="9789346at2"/>
<dbReference type="PANTHER" id="PTHR34821:SF3">
    <property type="entry name" value="MEMBRANE PROTEIN"/>
    <property type="match status" value="1"/>
</dbReference>